<feature type="transmembrane region" description="Helical" evidence="9">
    <location>
        <begin position="160"/>
        <end position="184"/>
    </location>
</feature>
<evidence type="ECO:0000256" key="2">
    <source>
        <dbReference type="ARBA" id="ARBA00022448"/>
    </source>
</evidence>
<dbReference type="eggNOG" id="KOG2816">
    <property type="taxonomic scope" value="Eukaryota"/>
</dbReference>
<evidence type="ECO:0000256" key="7">
    <source>
        <dbReference type="ARBA" id="ARBA00023180"/>
    </source>
</evidence>
<evidence type="ECO:0000313" key="11">
    <source>
        <dbReference type="EMBL" id="ELK18740.1"/>
    </source>
</evidence>
<dbReference type="GO" id="GO:0005765">
    <property type="term" value="C:lysosomal membrane"/>
    <property type="evidence" value="ECO:0007669"/>
    <property type="project" value="UniProtKB-SubCell"/>
</dbReference>
<keyword evidence="10" id="KW-0732">Signal</keyword>
<evidence type="ECO:0000256" key="4">
    <source>
        <dbReference type="ARBA" id="ARBA00022847"/>
    </source>
</evidence>
<feature type="signal peptide" evidence="10">
    <location>
        <begin position="1"/>
        <end position="20"/>
    </location>
</feature>
<feature type="transmembrane region" description="Helical" evidence="9">
    <location>
        <begin position="190"/>
        <end position="213"/>
    </location>
</feature>
<accession>L5L5M3</accession>
<organism evidence="11 12">
    <name type="scientific">Pteropus alecto</name>
    <name type="common">Black flying fox</name>
    <dbReference type="NCBI Taxonomy" id="9402"/>
    <lineage>
        <taxon>Eukaryota</taxon>
        <taxon>Metazoa</taxon>
        <taxon>Chordata</taxon>
        <taxon>Craniata</taxon>
        <taxon>Vertebrata</taxon>
        <taxon>Euteleostomi</taxon>
        <taxon>Mammalia</taxon>
        <taxon>Eutheria</taxon>
        <taxon>Laurasiatheria</taxon>
        <taxon>Chiroptera</taxon>
        <taxon>Yinpterochiroptera</taxon>
        <taxon>Pteropodoidea</taxon>
        <taxon>Pteropodidae</taxon>
        <taxon>Pteropodinae</taxon>
        <taxon>Pteropus</taxon>
    </lineage>
</organism>
<feature type="chain" id="PRO_5003969924" evidence="10">
    <location>
        <begin position="21"/>
        <end position="238"/>
    </location>
</feature>
<keyword evidence="5 9" id="KW-1133">Transmembrane helix</keyword>
<keyword evidence="2" id="KW-0813">Transport</keyword>
<dbReference type="EMBL" id="KB030306">
    <property type="protein sequence ID" value="ELK18740.1"/>
    <property type="molecule type" value="Genomic_DNA"/>
</dbReference>
<keyword evidence="6 9" id="KW-0472">Membrane</keyword>
<keyword evidence="8" id="KW-0458">Lysosome</keyword>
<name>L5L5M3_PTEAL</name>
<keyword evidence="7" id="KW-0325">Glycoprotein</keyword>
<keyword evidence="12" id="KW-1185">Reference proteome</keyword>
<evidence type="ECO:0000256" key="6">
    <source>
        <dbReference type="ARBA" id="ARBA00023136"/>
    </source>
</evidence>
<evidence type="ECO:0000256" key="10">
    <source>
        <dbReference type="SAM" id="SignalP"/>
    </source>
</evidence>
<evidence type="ECO:0000256" key="3">
    <source>
        <dbReference type="ARBA" id="ARBA00022692"/>
    </source>
</evidence>
<reference evidence="12" key="1">
    <citation type="journal article" date="2013" name="Science">
        <title>Comparative analysis of bat genomes provides insight into the evolution of flight and immunity.</title>
        <authorList>
            <person name="Zhang G."/>
            <person name="Cowled C."/>
            <person name="Shi Z."/>
            <person name="Huang Z."/>
            <person name="Bishop-Lilly K.A."/>
            <person name="Fang X."/>
            <person name="Wynne J.W."/>
            <person name="Xiong Z."/>
            <person name="Baker M.L."/>
            <person name="Zhao W."/>
            <person name="Tachedjian M."/>
            <person name="Zhu Y."/>
            <person name="Zhou P."/>
            <person name="Jiang X."/>
            <person name="Ng J."/>
            <person name="Yang L."/>
            <person name="Wu L."/>
            <person name="Xiao J."/>
            <person name="Feng Y."/>
            <person name="Chen Y."/>
            <person name="Sun X."/>
            <person name="Zhang Y."/>
            <person name="Marsh G.A."/>
            <person name="Crameri G."/>
            <person name="Broder C.C."/>
            <person name="Frey K.G."/>
            <person name="Wang L.F."/>
            <person name="Wang J."/>
        </authorList>
    </citation>
    <scope>NUCLEOTIDE SEQUENCE [LARGE SCALE GENOMIC DNA]</scope>
</reference>
<evidence type="ECO:0000256" key="8">
    <source>
        <dbReference type="ARBA" id="ARBA00023228"/>
    </source>
</evidence>
<comment type="subcellular location">
    <subcellularLocation>
        <location evidence="1">Lysosome membrane</location>
        <topology evidence="1">Multi-pass membrane protein</topology>
    </subcellularLocation>
</comment>
<dbReference type="PANTHER" id="PTHR23507">
    <property type="entry name" value="ZGC:174356"/>
    <property type="match status" value="1"/>
</dbReference>
<dbReference type="InParanoid" id="L5L5M3"/>
<dbReference type="GO" id="GO:0015293">
    <property type="term" value="F:symporter activity"/>
    <property type="evidence" value="ECO:0007669"/>
    <property type="project" value="UniProtKB-KW"/>
</dbReference>
<gene>
    <name evidence="11" type="ORF">PAL_GLEAN10006822</name>
</gene>
<proteinExistence type="predicted"/>
<dbReference type="GO" id="GO:0034486">
    <property type="term" value="P:vacuolar transmembrane transport"/>
    <property type="evidence" value="ECO:0007669"/>
    <property type="project" value="TreeGrafter"/>
</dbReference>
<evidence type="ECO:0000256" key="5">
    <source>
        <dbReference type="ARBA" id="ARBA00022989"/>
    </source>
</evidence>
<sequence length="238" mass="26939">MKLFFVEPAICLSAFALTLTSPLTTQYVYRRIWEDSGNYSMASASNVSDCDKNKSSPIFAFQEINCVQEARMIQHFFLRPHISSPFLRNKYTYVYVYWNKSKYRNKFVIDLETHVKRTTELFLNYGLPHRIRLPFLFTFVPLSVLRSMMSKVVHSTEIGALFACTAFLETLGGTIAVSTFNGIYSATVAWSPGFVFLLSAALLLIPLASLCVVKCASWDKRGDVLLVQEEASEDTSDS</sequence>
<dbReference type="STRING" id="9402.L5L5M3"/>
<evidence type="ECO:0000313" key="12">
    <source>
        <dbReference type="Proteomes" id="UP000010552"/>
    </source>
</evidence>
<protein>
    <submittedName>
        <fullName evidence="11">Solute carrier family 46 member 3</fullName>
    </submittedName>
</protein>
<evidence type="ECO:0000256" key="1">
    <source>
        <dbReference type="ARBA" id="ARBA00004155"/>
    </source>
</evidence>
<dbReference type="PANTHER" id="PTHR23507:SF9">
    <property type="entry name" value="LYSOSOMAL PROTON-COUPLED STEROID CONJUGATE AND BILE ACID SYMPORTER SLC46A3"/>
    <property type="match status" value="1"/>
</dbReference>
<dbReference type="AlphaFoldDB" id="L5L5M3"/>
<keyword evidence="3 9" id="KW-0812">Transmembrane</keyword>
<keyword evidence="4" id="KW-0769">Symport</keyword>
<evidence type="ECO:0000256" key="9">
    <source>
        <dbReference type="SAM" id="Phobius"/>
    </source>
</evidence>
<dbReference type="Proteomes" id="UP000010552">
    <property type="component" value="Unassembled WGS sequence"/>
</dbReference>